<gene>
    <name evidence="2" type="ORF">KCH_49750</name>
</gene>
<protein>
    <submittedName>
        <fullName evidence="2">Uncharacterized protein</fullName>
    </submittedName>
</protein>
<dbReference type="EMBL" id="JNBY01000095">
    <property type="protein sequence ID" value="KDN83493.1"/>
    <property type="molecule type" value="Genomic_DNA"/>
</dbReference>
<dbReference type="HOGENOM" id="CLU_2844039_0_0_11"/>
<dbReference type="AlphaFoldDB" id="A0A066YPL5"/>
<evidence type="ECO:0000313" key="3">
    <source>
        <dbReference type="Proteomes" id="UP000027178"/>
    </source>
</evidence>
<dbReference type="Proteomes" id="UP000027178">
    <property type="component" value="Unassembled WGS sequence"/>
</dbReference>
<evidence type="ECO:0000313" key="2">
    <source>
        <dbReference type="EMBL" id="KDN83493.1"/>
    </source>
</evidence>
<feature type="region of interest" description="Disordered" evidence="1">
    <location>
        <begin position="37"/>
        <end position="65"/>
    </location>
</feature>
<organism evidence="2 3">
    <name type="scientific">Kitasatospora cheerisanensis KCTC 2395</name>
    <dbReference type="NCBI Taxonomy" id="1348663"/>
    <lineage>
        <taxon>Bacteria</taxon>
        <taxon>Bacillati</taxon>
        <taxon>Actinomycetota</taxon>
        <taxon>Actinomycetes</taxon>
        <taxon>Kitasatosporales</taxon>
        <taxon>Streptomycetaceae</taxon>
        <taxon>Kitasatospora</taxon>
    </lineage>
</organism>
<name>A0A066YPL5_9ACTN</name>
<accession>A0A066YPL5</accession>
<keyword evidence="3" id="KW-1185">Reference proteome</keyword>
<feature type="compositionally biased region" description="Basic residues" evidence="1">
    <location>
        <begin position="56"/>
        <end position="65"/>
    </location>
</feature>
<reference evidence="2 3" key="1">
    <citation type="submission" date="2014-05" db="EMBL/GenBank/DDBJ databases">
        <title>Draft Genome Sequence of Kitasatospora cheerisanensis KCTC 2395.</title>
        <authorList>
            <person name="Nam D.H."/>
        </authorList>
    </citation>
    <scope>NUCLEOTIDE SEQUENCE [LARGE SCALE GENOMIC DNA]</scope>
    <source>
        <strain evidence="2 3">KCTC 2395</strain>
    </source>
</reference>
<sequence>MSTITHAADGEDAHAFGYCPSCRGYGLGTYDGPINSHSDRIRDHVNCPSRRQATGARRRSPRSRR</sequence>
<evidence type="ECO:0000256" key="1">
    <source>
        <dbReference type="SAM" id="MobiDB-lite"/>
    </source>
</evidence>
<proteinExistence type="predicted"/>
<comment type="caution">
    <text evidence="2">The sequence shown here is derived from an EMBL/GenBank/DDBJ whole genome shotgun (WGS) entry which is preliminary data.</text>
</comment>